<dbReference type="RefSeq" id="XP_005762020.1">
    <property type="nucleotide sequence ID" value="XM_005761963.1"/>
</dbReference>
<dbReference type="AlphaFoldDB" id="A0A0D3IEA6"/>
<reference evidence="2" key="1">
    <citation type="journal article" date="2013" name="Nature">
        <title>Pan genome of the phytoplankton Emiliania underpins its global distribution.</title>
        <authorList>
            <person name="Read B.A."/>
            <person name="Kegel J."/>
            <person name="Klute M.J."/>
            <person name="Kuo A."/>
            <person name="Lefebvre S.C."/>
            <person name="Maumus F."/>
            <person name="Mayer C."/>
            <person name="Miller J."/>
            <person name="Monier A."/>
            <person name="Salamov A."/>
            <person name="Young J."/>
            <person name="Aguilar M."/>
            <person name="Claverie J.M."/>
            <person name="Frickenhaus S."/>
            <person name="Gonzalez K."/>
            <person name="Herman E.K."/>
            <person name="Lin Y.C."/>
            <person name="Napier J."/>
            <person name="Ogata H."/>
            <person name="Sarno A.F."/>
            <person name="Shmutz J."/>
            <person name="Schroeder D."/>
            <person name="de Vargas C."/>
            <person name="Verret F."/>
            <person name="von Dassow P."/>
            <person name="Valentin K."/>
            <person name="Van de Peer Y."/>
            <person name="Wheeler G."/>
            <person name="Dacks J.B."/>
            <person name="Delwiche C.F."/>
            <person name="Dyhrman S.T."/>
            <person name="Glockner G."/>
            <person name="John U."/>
            <person name="Richards T."/>
            <person name="Worden A.Z."/>
            <person name="Zhang X."/>
            <person name="Grigoriev I.V."/>
            <person name="Allen A.E."/>
            <person name="Bidle K."/>
            <person name="Borodovsky M."/>
            <person name="Bowler C."/>
            <person name="Brownlee C."/>
            <person name="Cock J.M."/>
            <person name="Elias M."/>
            <person name="Gladyshev V.N."/>
            <person name="Groth M."/>
            <person name="Guda C."/>
            <person name="Hadaegh A."/>
            <person name="Iglesias-Rodriguez M.D."/>
            <person name="Jenkins J."/>
            <person name="Jones B.M."/>
            <person name="Lawson T."/>
            <person name="Leese F."/>
            <person name="Lindquist E."/>
            <person name="Lobanov A."/>
            <person name="Lomsadze A."/>
            <person name="Malik S.B."/>
            <person name="Marsh M.E."/>
            <person name="Mackinder L."/>
            <person name="Mock T."/>
            <person name="Mueller-Roeber B."/>
            <person name="Pagarete A."/>
            <person name="Parker M."/>
            <person name="Probert I."/>
            <person name="Quesneville H."/>
            <person name="Raines C."/>
            <person name="Rensing S.A."/>
            <person name="Riano-Pachon D.M."/>
            <person name="Richier S."/>
            <person name="Rokitta S."/>
            <person name="Shiraiwa Y."/>
            <person name="Soanes D.M."/>
            <person name="van der Giezen M."/>
            <person name="Wahlund T.M."/>
            <person name="Williams B."/>
            <person name="Wilson W."/>
            <person name="Wolfe G."/>
            <person name="Wurch L.L."/>
        </authorList>
    </citation>
    <scope>NUCLEOTIDE SEQUENCE</scope>
</reference>
<name>A0A0D3IEA6_EMIH1</name>
<dbReference type="HOGENOM" id="CLU_779465_0_0_1"/>
<organism evidence="1 2">
    <name type="scientific">Emiliania huxleyi (strain CCMP1516)</name>
    <dbReference type="NCBI Taxonomy" id="280463"/>
    <lineage>
        <taxon>Eukaryota</taxon>
        <taxon>Haptista</taxon>
        <taxon>Haptophyta</taxon>
        <taxon>Prymnesiophyceae</taxon>
        <taxon>Isochrysidales</taxon>
        <taxon>Noelaerhabdaceae</taxon>
        <taxon>Emiliania</taxon>
    </lineage>
</organism>
<evidence type="ECO:0000313" key="1">
    <source>
        <dbReference type="EnsemblProtists" id="EOD09591"/>
    </source>
</evidence>
<reference evidence="1" key="2">
    <citation type="submission" date="2024-10" db="UniProtKB">
        <authorList>
            <consortium name="EnsemblProtists"/>
        </authorList>
    </citation>
    <scope>IDENTIFICATION</scope>
</reference>
<accession>A0A0D3IEA6</accession>
<keyword evidence="2" id="KW-1185">Reference proteome</keyword>
<evidence type="ECO:0008006" key="3">
    <source>
        <dbReference type="Google" id="ProtNLM"/>
    </source>
</evidence>
<evidence type="ECO:0000313" key="2">
    <source>
        <dbReference type="Proteomes" id="UP000013827"/>
    </source>
</evidence>
<sequence length="356" mass="38397">MPPPPKSRPPSQKYVALARSLRQGGPSAWTGPGVGGNAVVPADTVFAANYCCGRTDCCSDSCCAWTDPRAVFPHQCTNSICPTRGAGLCFTCCAAPTWPWPPLFLGPMERMCFSCAQLCNPGKELRHFATAGEWFDEMAEVQKNPDLPAALSGTWHMEANPCAEELAMLSGSEWDAETLTLRNDHAFVSPIWPVRGDACGAFELCMKGICQPGVVMTFEDATLARGWVHLTLDPLCCPAKSCCACCPERACPGASGSGAGHLLLVPDWVWKNSMHVIDGEGEVRERRIWVLPLCCPGPASIAYTLRRVAYADGSKLEPAWSMYLAWRKARTGVDGVAAVGHKWPAPGPGSLRIDRK</sequence>
<dbReference type="KEGG" id="ehx:EMIHUDRAFT_448418"/>
<dbReference type="PaxDb" id="2903-EOD09591"/>
<dbReference type="Proteomes" id="UP000013827">
    <property type="component" value="Unassembled WGS sequence"/>
</dbReference>
<dbReference type="GeneID" id="17255639"/>
<proteinExistence type="predicted"/>
<dbReference type="EnsemblProtists" id="EOD09591">
    <property type="protein sequence ID" value="EOD09591"/>
    <property type="gene ID" value="EMIHUDRAFT_448418"/>
</dbReference>
<protein>
    <recommendedName>
        <fullName evidence="3">Phospholipid scramblase</fullName>
    </recommendedName>
</protein>